<feature type="non-terminal residue" evidence="6">
    <location>
        <position position="1"/>
    </location>
</feature>
<feature type="transmembrane region" description="Helical" evidence="5">
    <location>
        <begin position="113"/>
        <end position="130"/>
    </location>
</feature>
<dbReference type="InterPro" id="IPR002293">
    <property type="entry name" value="AA/rel_permease1"/>
</dbReference>
<accession>A8D895</accession>
<name>A8D895_ARTSF</name>
<keyword evidence="2 5" id="KW-0812">Transmembrane</keyword>
<organism evidence="6">
    <name type="scientific">Artemia franciscana</name>
    <name type="common">Brine shrimp</name>
    <name type="synonym">Artemia sanfranciscana</name>
    <dbReference type="NCBI Taxonomy" id="6661"/>
    <lineage>
        <taxon>Eukaryota</taxon>
        <taxon>Metazoa</taxon>
        <taxon>Ecdysozoa</taxon>
        <taxon>Arthropoda</taxon>
        <taxon>Crustacea</taxon>
        <taxon>Branchiopoda</taxon>
        <taxon>Anostraca</taxon>
        <taxon>Artemiidae</taxon>
        <taxon>Artemia</taxon>
    </lineage>
</organism>
<protein>
    <submittedName>
        <fullName evidence="6">Cationic amino acid transporter protein</fullName>
    </submittedName>
</protein>
<evidence type="ECO:0000256" key="3">
    <source>
        <dbReference type="ARBA" id="ARBA00022989"/>
    </source>
</evidence>
<dbReference type="EMBL" id="EU142264">
    <property type="protein sequence ID" value="ABV60400.1"/>
    <property type="molecule type" value="mRNA"/>
</dbReference>
<keyword evidence="3 5" id="KW-1133">Transmembrane helix</keyword>
<dbReference type="Pfam" id="PF13520">
    <property type="entry name" value="AA_permease_2"/>
    <property type="match status" value="1"/>
</dbReference>
<evidence type="ECO:0000256" key="4">
    <source>
        <dbReference type="ARBA" id="ARBA00023136"/>
    </source>
</evidence>
<dbReference type="AlphaFoldDB" id="A8D895"/>
<feature type="transmembrane region" description="Helical" evidence="5">
    <location>
        <begin position="32"/>
        <end position="52"/>
    </location>
</feature>
<feature type="transmembrane region" description="Helical" evidence="5">
    <location>
        <begin position="58"/>
        <end position="75"/>
    </location>
</feature>
<comment type="subcellular location">
    <subcellularLocation>
        <location evidence="1">Membrane</location>
        <topology evidence="1">Multi-pass membrane protein</topology>
    </subcellularLocation>
</comment>
<dbReference type="GO" id="GO:0016020">
    <property type="term" value="C:membrane"/>
    <property type="evidence" value="ECO:0007669"/>
    <property type="project" value="UniProtKB-SubCell"/>
</dbReference>
<evidence type="ECO:0000256" key="5">
    <source>
        <dbReference type="SAM" id="Phobius"/>
    </source>
</evidence>
<keyword evidence="4 5" id="KW-0472">Membrane</keyword>
<proteinExistence type="evidence at transcript level"/>
<dbReference type="GO" id="GO:0015179">
    <property type="term" value="F:L-amino acid transmembrane transporter activity"/>
    <property type="evidence" value="ECO:0007669"/>
    <property type="project" value="TreeGrafter"/>
</dbReference>
<sequence length="148" mass="16735">SARLMEAGAKEGHLPNLFGFIHVKRLTPIPALLLNGLITIAMLIVSDVFVLINYLSFALWLTVAASIASLLFLRWKKPEIHRPIKVPIFLPILFFCCCIFLLVLPAVEEPLNTGMSLLLTLSGLPFYFLVTRKNRTRWQVAKFLQKVC</sequence>
<dbReference type="Gene3D" id="1.20.1740.10">
    <property type="entry name" value="Amino acid/polyamine transporter I"/>
    <property type="match status" value="1"/>
</dbReference>
<dbReference type="PANTHER" id="PTHR11785">
    <property type="entry name" value="AMINO ACID TRANSPORTER"/>
    <property type="match status" value="1"/>
</dbReference>
<gene>
    <name evidence="6" type="primary">CAT-3</name>
</gene>
<feature type="transmembrane region" description="Helical" evidence="5">
    <location>
        <begin position="87"/>
        <end position="107"/>
    </location>
</feature>
<reference evidence="6" key="1">
    <citation type="submission" date="2007-09" db="EMBL/GenBank/DDBJ databases">
        <title>Isolation of an mRNA for cationic amino acid transporter protein from Artemia franciscana.</title>
        <authorList>
            <person name="Chung J."/>
            <person name="Brick J."/>
            <person name="Vershon A.K."/>
            <person name="Nemeroff M.E."/>
        </authorList>
    </citation>
    <scope>NUCLEOTIDE SEQUENCE</scope>
</reference>
<evidence type="ECO:0000313" key="6">
    <source>
        <dbReference type="EMBL" id="ABV60400.1"/>
    </source>
</evidence>
<dbReference type="PANTHER" id="PTHR11785:SF528">
    <property type="entry name" value="AMINO ACID TRANSPORTER PROTEIN JHI-21"/>
    <property type="match status" value="1"/>
</dbReference>
<dbReference type="InterPro" id="IPR050598">
    <property type="entry name" value="AminoAcid_Transporter"/>
</dbReference>
<evidence type="ECO:0000256" key="2">
    <source>
        <dbReference type="ARBA" id="ARBA00022692"/>
    </source>
</evidence>
<evidence type="ECO:0000256" key="1">
    <source>
        <dbReference type="ARBA" id="ARBA00004141"/>
    </source>
</evidence>